<dbReference type="EC" id="5.2.1.8" evidence="2 7"/>
<dbReference type="AlphaFoldDB" id="A0AAV0XGW2"/>
<protein>
    <recommendedName>
        <fullName evidence="2 7">peptidylprolyl isomerase</fullName>
        <ecNumber evidence="2 7">5.2.1.8</ecNumber>
    </recommendedName>
</protein>
<dbReference type="PROSITE" id="PS50005">
    <property type="entry name" value="TPR"/>
    <property type="match status" value="2"/>
</dbReference>
<comment type="catalytic activity">
    <reaction evidence="1 7">
        <text>[protein]-peptidylproline (omega=180) = [protein]-peptidylproline (omega=0)</text>
        <dbReference type="Rhea" id="RHEA:16237"/>
        <dbReference type="Rhea" id="RHEA-COMP:10747"/>
        <dbReference type="Rhea" id="RHEA-COMP:10748"/>
        <dbReference type="ChEBI" id="CHEBI:83833"/>
        <dbReference type="ChEBI" id="CHEBI:83834"/>
        <dbReference type="EC" id="5.2.1.8"/>
    </reaction>
</comment>
<evidence type="ECO:0000256" key="5">
    <source>
        <dbReference type="ARBA" id="ARBA00023110"/>
    </source>
</evidence>
<evidence type="ECO:0000259" key="9">
    <source>
        <dbReference type="PROSITE" id="PS50059"/>
    </source>
</evidence>
<evidence type="ECO:0000313" key="11">
    <source>
        <dbReference type="Proteomes" id="UP001160148"/>
    </source>
</evidence>
<proteinExistence type="predicted"/>
<keyword evidence="6 7" id="KW-0413">Isomerase</keyword>
<dbReference type="InterPro" id="IPR019734">
    <property type="entry name" value="TPR_rpt"/>
</dbReference>
<dbReference type="EMBL" id="CARXXK010000004">
    <property type="protein sequence ID" value="CAI6366761.1"/>
    <property type="molecule type" value="Genomic_DNA"/>
</dbReference>
<comment type="caution">
    <text evidence="10">The sequence shown here is derived from an EMBL/GenBank/DDBJ whole genome shotgun (WGS) entry which is preliminary data.</text>
</comment>
<evidence type="ECO:0000256" key="7">
    <source>
        <dbReference type="PROSITE-ProRule" id="PRU00277"/>
    </source>
</evidence>
<evidence type="ECO:0000313" key="10">
    <source>
        <dbReference type="EMBL" id="CAI6366761.1"/>
    </source>
</evidence>
<feature type="repeat" description="TPR" evidence="8">
    <location>
        <begin position="240"/>
        <end position="273"/>
    </location>
</feature>
<dbReference type="GO" id="GO:0003755">
    <property type="term" value="F:peptidyl-prolyl cis-trans isomerase activity"/>
    <property type="evidence" value="ECO:0007669"/>
    <property type="project" value="UniProtKB-KW"/>
</dbReference>
<keyword evidence="5 7" id="KW-0697">Rotamase</keyword>
<evidence type="ECO:0000256" key="2">
    <source>
        <dbReference type="ARBA" id="ARBA00013194"/>
    </source>
</evidence>
<keyword evidence="4 8" id="KW-0802">TPR repeat</keyword>
<dbReference type="Gene3D" id="3.10.50.40">
    <property type="match status" value="2"/>
</dbReference>
<evidence type="ECO:0000256" key="4">
    <source>
        <dbReference type="ARBA" id="ARBA00022803"/>
    </source>
</evidence>
<name>A0AAV0XGW2_9HEMI</name>
<dbReference type="SUPFAM" id="SSF54534">
    <property type="entry name" value="FKBP-like"/>
    <property type="match status" value="2"/>
</dbReference>
<dbReference type="Gene3D" id="1.25.40.10">
    <property type="entry name" value="Tetratricopeptide repeat domain"/>
    <property type="match status" value="1"/>
</dbReference>
<dbReference type="Pfam" id="PF00254">
    <property type="entry name" value="FKBP_C"/>
    <property type="match status" value="1"/>
</dbReference>
<dbReference type="PANTHER" id="PTHR46512:SF9">
    <property type="entry name" value="PEPTIDYLPROLYL ISOMERASE"/>
    <property type="match status" value="1"/>
</dbReference>
<gene>
    <name evidence="10" type="ORF">MEUPH1_LOCUS21307</name>
</gene>
<sequence>MDITHNLDGGVLKEILIHGNGTDKPHKGCKAYVHYTGSLSDGTVFDKTNDEPFQFTIGKDMTIKGFDLAVSSMTCDERSKFQCHPDYGYGIDGFEQIIPPNTWLTFEIHLLKWTWEDISRRKDKSITRQILEYGVDHATPSSVSLVNIHLEKEKNGSVIEERDIEFRLGEGKDFDVCPGIEIALTKFKTKEKSRLFIHEKHTFLEYGEDDFNEVYVIKLNFFEKFEENWSLTTEDRIKQATFFKQKGTDYFKMNNYKLALKFYKKVVDYLKVDVTSNESQMNEIKFLSVTSYLNSALCNLKSHRHTQAKNDCENALNLEPTNVKAMFRKGEALVGLHELIAAKESFEAVLQQEPNNRAAMTKIVECDEKLKSQKKIEKSVYSNMFEKFAKRDTEKEEEFLSQQPDVMNTLGEWGDDERERAPTEFEKENPNILMLNTTGYFKNM</sequence>
<dbReference type="InterPro" id="IPR046357">
    <property type="entry name" value="PPIase_dom_sf"/>
</dbReference>
<dbReference type="Proteomes" id="UP001160148">
    <property type="component" value="Unassembled WGS sequence"/>
</dbReference>
<feature type="repeat" description="TPR" evidence="8">
    <location>
        <begin position="323"/>
        <end position="356"/>
    </location>
</feature>
<evidence type="ECO:0000256" key="6">
    <source>
        <dbReference type="ARBA" id="ARBA00023235"/>
    </source>
</evidence>
<dbReference type="InterPro" id="IPR011990">
    <property type="entry name" value="TPR-like_helical_dom_sf"/>
</dbReference>
<dbReference type="SUPFAM" id="SSF48452">
    <property type="entry name" value="TPR-like"/>
    <property type="match status" value="1"/>
</dbReference>
<dbReference type="PROSITE" id="PS50059">
    <property type="entry name" value="FKBP_PPIASE"/>
    <property type="match status" value="1"/>
</dbReference>
<dbReference type="InterPro" id="IPR001179">
    <property type="entry name" value="PPIase_FKBP_dom"/>
</dbReference>
<accession>A0AAV0XGW2</accession>
<organism evidence="10 11">
    <name type="scientific">Macrosiphum euphorbiae</name>
    <name type="common">potato aphid</name>
    <dbReference type="NCBI Taxonomy" id="13131"/>
    <lineage>
        <taxon>Eukaryota</taxon>
        <taxon>Metazoa</taxon>
        <taxon>Ecdysozoa</taxon>
        <taxon>Arthropoda</taxon>
        <taxon>Hexapoda</taxon>
        <taxon>Insecta</taxon>
        <taxon>Pterygota</taxon>
        <taxon>Neoptera</taxon>
        <taxon>Paraneoptera</taxon>
        <taxon>Hemiptera</taxon>
        <taxon>Sternorrhyncha</taxon>
        <taxon>Aphidomorpha</taxon>
        <taxon>Aphidoidea</taxon>
        <taxon>Aphididae</taxon>
        <taxon>Macrosiphini</taxon>
        <taxon>Macrosiphum</taxon>
    </lineage>
</organism>
<dbReference type="SMART" id="SM00028">
    <property type="entry name" value="TPR"/>
    <property type="match status" value="3"/>
</dbReference>
<keyword evidence="11" id="KW-1185">Reference proteome</keyword>
<keyword evidence="3" id="KW-0677">Repeat</keyword>
<evidence type="ECO:0000256" key="8">
    <source>
        <dbReference type="PROSITE-ProRule" id="PRU00339"/>
    </source>
</evidence>
<feature type="domain" description="PPIase FKBP-type" evidence="9">
    <location>
        <begin position="28"/>
        <end position="114"/>
    </location>
</feature>
<dbReference type="PANTHER" id="PTHR46512">
    <property type="entry name" value="PEPTIDYLPROLYL ISOMERASE"/>
    <property type="match status" value="1"/>
</dbReference>
<evidence type="ECO:0000256" key="3">
    <source>
        <dbReference type="ARBA" id="ARBA00022737"/>
    </source>
</evidence>
<reference evidence="10 11" key="1">
    <citation type="submission" date="2023-01" db="EMBL/GenBank/DDBJ databases">
        <authorList>
            <person name="Whitehead M."/>
        </authorList>
    </citation>
    <scope>NUCLEOTIDE SEQUENCE [LARGE SCALE GENOMIC DNA]</scope>
</reference>
<evidence type="ECO:0000256" key="1">
    <source>
        <dbReference type="ARBA" id="ARBA00000971"/>
    </source>
</evidence>
<dbReference type="InterPro" id="IPR050754">
    <property type="entry name" value="FKBP4/5/8-like"/>
</dbReference>